<dbReference type="Pfam" id="PF05709">
    <property type="entry name" value="Sipho_tail"/>
    <property type="match status" value="1"/>
</dbReference>
<organism evidence="2 3">
    <name type="scientific">Cytobacillus purgationiresistens</name>
    <dbReference type="NCBI Taxonomy" id="863449"/>
    <lineage>
        <taxon>Bacteria</taxon>
        <taxon>Bacillati</taxon>
        <taxon>Bacillota</taxon>
        <taxon>Bacilli</taxon>
        <taxon>Bacillales</taxon>
        <taxon>Bacillaceae</taxon>
        <taxon>Cytobacillus</taxon>
    </lineage>
</organism>
<name>A0ABU0AHI1_9BACI</name>
<keyword evidence="3" id="KW-1185">Reference proteome</keyword>
<dbReference type="InterPro" id="IPR008841">
    <property type="entry name" value="Siphovirus-type_tail_N"/>
</dbReference>
<protein>
    <submittedName>
        <fullName evidence="2">Phage-related protein</fullName>
    </submittedName>
</protein>
<sequence length="268" mass="29918">MSEASVWIDNTELQSLGVTVKLDSSEPMLPEFRTNTVTVPGRHGAYDFGAYMDVRQFALNCVLPRKSYTDQKAQIRQFVRLFVDDYGRPKTVKLRFGDEPDKYYDVKVSGGVPVERLANLGFFTLPLVAHDPLAKFIVPSNDIIMDSNVPILSDVIWETGLGSRRVTGPTSFKVINNGTVSIPFSFRLEGRGELISVSINGRTLSVKNLSNEVVEIDGDTFVIKFNGNTDMTRMTGSFLELSPGENTVSVNGYRLDVRIGERLVYKYL</sequence>
<evidence type="ECO:0000313" key="2">
    <source>
        <dbReference type="EMBL" id="MDQ0270718.1"/>
    </source>
</evidence>
<dbReference type="Proteomes" id="UP001238088">
    <property type="component" value="Unassembled WGS sequence"/>
</dbReference>
<gene>
    <name evidence="2" type="ORF">J2S17_002603</name>
</gene>
<dbReference type="EMBL" id="JAUSUB010000010">
    <property type="protein sequence ID" value="MDQ0270718.1"/>
    <property type="molecule type" value="Genomic_DNA"/>
</dbReference>
<dbReference type="Gene3D" id="2.40.30.200">
    <property type="match status" value="1"/>
</dbReference>
<reference evidence="2 3" key="1">
    <citation type="submission" date="2023-07" db="EMBL/GenBank/DDBJ databases">
        <title>Genomic Encyclopedia of Type Strains, Phase IV (KMG-IV): sequencing the most valuable type-strain genomes for metagenomic binning, comparative biology and taxonomic classification.</title>
        <authorList>
            <person name="Goeker M."/>
        </authorList>
    </citation>
    <scope>NUCLEOTIDE SEQUENCE [LARGE SCALE GENOMIC DNA]</scope>
    <source>
        <strain evidence="2 3">DSM 23494</strain>
    </source>
</reference>
<feature type="domain" description="Siphovirus-type tail component RIFT-related" evidence="1">
    <location>
        <begin position="13"/>
        <end position="128"/>
    </location>
</feature>
<proteinExistence type="predicted"/>
<evidence type="ECO:0000259" key="1">
    <source>
        <dbReference type="Pfam" id="PF05709"/>
    </source>
</evidence>
<dbReference type="RefSeq" id="WP_307475370.1">
    <property type="nucleotide sequence ID" value="NZ_JAUSUB010000010.1"/>
</dbReference>
<evidence type="ECO:0000313" key="3">
    <source>
        <dbReference type="Proteomes" id="UP001238088"/>
    </source>
</evidence>
<comment type="caution">
    <text evidence="2">The sequence shown here is derived from an EMBL/GenBank/DDBJ whole genome shotgun (WGS) entry which is preliminary data.</text>
</comment>
<accession>A0ABU0AHI1</accession>